<evidence type="ECO:0000256" key="6">
    <source>
        <dbReference type="RuleBase" id="RU362062"/>
    </source>
</evidence>
<comment type="similarity">
    <text evidence="2">Belongs to the flagella basal body rod proteins family.</text>
</comment>
<dbReference type="InterPro" id="IPR006299">
    <property type="entry name" value="FlgC"/>
</dbReference>
<evidence type="ECO:0000256" key="1">
    <source>
        <dbReference type="ARBA" id="ARBA00004117"/>
    </source>
</evidence>
<dbReference type="PANTHER" id="PTHR30435">
    <property type="entry name" value="FLAGELLAR PROTEIN"/>
    <property type="match status" value="1"/>
</dbReference>
<comment type="subunit">
    <text evidence="5 6">The basal body constitutes a major portion of the flagellar organelle and consists of four rings (L,P,S, and M) mounted on a central rod. The rod consists of about 26 subunits of FlgG in the distal portion, and FlgB, FlgC and FlgF are thought to build up the proximal portion of the rod with about 6 subunits each.</text>
</comment>
<dbReference type="RefSeq" id="WP_273003263.1">
    <property type="nucleotide sequence ID" value="NZ_DURU01000135.1"/>
</dbReference>
<protein>
    <recommendedName>
        <fullName evidence="3 6">Flagellar basal-body rod protein FlgC</fullName>
    </recommendedName>
</protein>
<reference evidence="8 9" key="1">
    <citation type="journal article" date="2020" name="Biotechnol. Biofuels">
        <title>New insights from the biogas microbiome by comprehensive genome-resolved metagenomics of nearly 1600 species originating from multiple anaerobic digesters.</title>
        <authorList>
            <person name="Campanaro S."/>
            <person name="Treu L."/>
            <person name="Rodriguez-R L.M."/>
            <person name="Kovalovszki A."/>
            <person name="Ziels R.M."/>
            <person name="Maus I."/>
            <person name="Zhu X."/>
            <person name="Kougias P.G."/>
            <person name="Basile A."/>
            <person name="Luo G."/>
            <person name="Schluter A."/>
            <person name="Konstantinidis K.T."/>
            <person name="Angelidaki I."/>
        </authorList>
    </citation>
    <scope>NUCLEOTIDE SEQUENCE [LARGE SCALE GENOMIC DNA]</scope>
    <source>
        <strain evidence="8">AS25fmACSIPFO_94</strain>
    </source>
</reference>
<keyword evidence="8" id="KW-0966">Cell projection</keyword>
<proteinExistence type="inferred from homology"/>
<sequence length="136" mass="15414">MRLFDSLEIAGSSLTAHRLWMDLISQNLANVNTTRTQDGGPYRRKVPIFAERLEATEKDAKGVRVEKIEEDDLPPRMVYQPEHPDADEEGYVAYPNVNVVREMTDMMAATRAYEANLMVVESAKEIWGSAIDVLRS</sequence>
<name>A0A7V6ZF90_9BACT</name>
<dbReference type="Pfam" id="PF06429">
    <property type="entry name" value="Flg_bbr_C"/>
    <property type="match status" value="1"/>
</dbReference>
<dbReference type="AlphaFoldDB" id="A0A7V6ZF90"/>
<evidence type="ECO:0000256" key="5">
    <source>
        <dbReference type="ARBA" id="ARBA00025933"/>
    </source>
</evidence>
<dbReference type="NCBIfam" id="TIGR01395">
    <property type="entry name" value="FlgC"/>
    <property type="match status" value="1"/>
</dbReference>
<evidence type="ECO:0000259" key="7">
    <source>
        <dbReference type="Pfam" id="PF06429"/>
    </source>
</evidence>
<feature type="domain" description="Flagellar basal-body/hook protein C-terminal" evidence="7">
    <location>
        <begin position="89"/>
        <end position="132"/>
    </location>
</feature>
<evidence type="ECO:0000313" key="9">
    <source>
        <dbReference type="Proteomes" id="UP000525027"/>
    </source>
</evidence>
<dbReference type="PANTHER" id="PTHR30435:SF2">
    <property type="entry name" value="FLAGELLAR BASAL-BODY ROD PROTEIN FLGC"/>
    <property type="match status" value="1"/>
</dbReference>
<keyword evidence="8" id="KW-0969">Cilium</keyword>
<evidence type="ECO:0000313" key="8">
    <source>
        <dbReference type="EMBL" id="HHZ04879.1"/>
    </source>
</evidence>
<keyword evidence="4 6" id="KW-0975">Bacterial flagellum</keyword>
<organism evidence="8 9">
    <name type="scientific">Acetomicrobium hydrogeniformans</name>
    <dbReference type="NCBI Taxonomy" id="649746"/>
    <lineage>
        <taxon>Bacteria</taxon>
        <taxon>Thermotogati</taxon>
        <taxon>Synergistota</taxon>
        <taxon>Synergistia</taxon>
        <taxon>Synergistales</taxon>
        <taxon>Acetomicrobiaceae</taxon>
        <taxon>Acetomicrobium</taxon>
    </lineage>
</organism>
<dbReference type="Proteomes" id="UP000525027">
    <property type="component" value="Unassembled WGS sequence"/>
</dbReference>
<dbReference type="InterPro" id="IPR010930">
    <property type="entry name" value="Flg_bb/hook_C_dom"/>
</dbReference>
<comment type="caution">
    <text evidence="8">The sequence shown here is derived from an EMBL/GenBank/DDBJ whole genome shotgun (WGS) entry which is preliminary data.</text>
</comment>
<comment type="subcellular location">
    <subcellularLocation>
        <location evidence="1 6">Bacterial flagellum basal body</location>
    </subcellularLocation>
</comment>
<evidence type="ECO:0000256" key="4">
    <source>
        <dbReference type="ARBA" id="ARBA00023143"/>
    </source>
</evidence>
<evidence type="ECO:0000256" key="2">
    <source>
        <dbReference type="ARBA" id="ARBA00009677"/>
    </source>
</evidence>
<accession>A0A7V6ZF90</accession>
<gene>
    <name evidence="8" type="primary">flgC</name>
    <name evidence="8" type="ORF">GX397_07500</name>
</gene>
<dbReference type="EMBL" id="DURU01000135">
    <property type="protein sequence ID" value="HHZ04879.1"/>
    <property type="molecule type" value="Genomic_DNA"/>
</dbReference>
<keyword evidence="8" id="KW-0282">Flagellum</keyword>
<dbReference type="GO" id="GO:0071978">
    <property type="term" value="P:bacterial-type flagellum-dependent swarming motility"/>
    <property type="evidence" value="ECO:0007669"/>
    <property type="project" value="TreeGrafter"/>
</dbReference>
<evidence type="ECO:0000256" key="3">
    <source>
        <dbReference type="ARBA" id="ARBA00017941"/>
    </source>
</evidence>
<dbReference type="GO" id="GO:0030694">
    <property type="term" value="C:bacterial-type flagellum basal body, rod"/>
    <property type="evidence" value="ECO:0007669"/>
    <property type="project" value="UniProtKB-UniRule"/>
</dbReference>